<evidence type="ECO:0000259" key="1">
    <source>
        <dbReference type="PROSITE" id="PS51886"/>
    </source>
</evidence>
<gene>
    <name evidence="2" type="ORF">C1645_835329</name>
</gene>
<protein>
    <recommendedName>
        <fullName evidence="1">TLDc domain-containing protein</fullName>
    </recommendedName>
</protein>
<keyword evidence="3" id="KW-1185">Reference proteome</keyword>
<sequence length="124" mass="14238">MSHAILGGDDFNFGKVQILAEMLIVAVENIRKNITDQNLFTVYSNEILGGYNPIIWKSDCCFGTTKDSFIFSFKDKDSIGNCILSRIEDEELAIYNHPDYGPSFETEDDFFVEEYEIFQIIIKN</sequence>
<dbReference type="Proteomes" id="UP000265703">
    <property type="component" value="Unassembled WGS sequence"/>
</dbReference>
<dbReference type="AlphaFoldDB" id="A0A397SI29"/>
<dbReference type="OrthoDB" id="2439862at2759"/>
<proteinExistence type="predicted"/>
<comment type="caution">
    <text evidence="2">The sequence shown here is derived from an EMBL/GenBank/DDBJ whole genome shotgun (WGS) entry which is preliminary data.</text>
</comment>
<dbReference type="STRING" id="658196.A0A397SI29"/>
<dbReference type="EMBL" id="QKYT01000664">
    <property type="protein sequence ID" value="RIA82451.1"/>
    <property type="molecule type" value="Genomic_DNA"/>
</dbReference>
<evidence type="ECO:0000313" key="2">
    <source>
        <dbReference type="EMBL" id="RIA82451.1"/>
    </source>
</evidence>
<dbReference type="InterPro" id="IPR006571">
    <property type="entry name" value="TLDc_dom"/>
</dbReference>
<evidence type="ECO:0000313" key="3">
    <source>
        <dbReference type="Proteomes" id="UP000265703"/>
    </source>
</evidence>
<name>A0A397SI29_9GLOM</name>
<organism evidence="2 3">
    <name type="scientific">Glomus cerebriforme</name>
    <dbReference type="NCBI Taxonomy" id="658196"/>
    <lineage>
        <taxon>Eukaryota</taxon>
        <taxon>Fungi</taxon>
        <taxon>Fungi incertae sedis</taxon>
        <taxon>Mucoromycota</taxon>
        <taxon>Glomeromycotina</taxon>
        <taxon>Glomeromycetes</taxon>
        <taxon>Glomerales</taxon>
        <taxon>Glomeraceae</taxon>
        <taxon>Glomus</taxon>
    </lineage>
</organism>
<reference evidence="2 3" key="1">
    <citation type="submission" date="2018-06" db="EMBL/GenBank/DDBJ databases">
        <title>Comparative genomics reveals the genomic features of Rhizophagus irregularis, R. cerebriforme, R. diaphanum and Gigaspora rosea, and their symbiotic lifestyle signature.</title>
        <authorList>
            <person name="Morin E."/>
            <person name="San Clemente H."/>
            <person name="Chen E.C.H."/>
            <person name="De La Providencia I."/>
            <person name="Hainaut M."/>
            <person name="Kuo A."/>
            <person name="Kohler A."/>
            <person name="Murat C."/>
            <person name="Tang N."/>
            <person name="Roy S."/>
            <person name="Loubradou J."/>
            <person name="Henrissat B."/>
            <person name="Grigoriev I.V."/>
            <person name="Corradi N."/>
            <person name="Roux C."/>
            <person name="Martin F.M."/>
        </authorList>
    </citation>
    <scope>NUCLEOTIDE SEQUENCE [LARGE SCALE GENOMIC DNA]</scope>
    <source>
        <strain evidence="2 3">DAOM 227022</strain>
    </source>
</reference>
<accession>A0A397SI29</accession>
<feature type="domain" description="TLDc" evidence="1">
    <location>
        <begin position="1"/>
        <end position="121"/>
    </location>
</feature>
<dbReference type="PROSITE" id="PS51886">
    <property type="entry name" value="TLDC"/>
    <property type="match status" value="1"/>
</dbReference>